<proteinExistence type="predicted"/>
<evidence type="ECO:0000313" key="2">
    <source>
        <dbReference type="Proteomes" id="UP000001194"/>
    </source>
</evidence>
<reference evidence="1 2" key="1">
    <citation type="journal article" date="2008" name="Nature">
        <title>The genome of Laccaria bicolor provides insights into mycorrhizal symbiosis.</title>
        <authorList>
            <person name="Martin F."/>
            <person name="Aerts A."/>
            <person name="Ahren D."/>
            <person name="Brun A."/>
            <person name="Danchin E.G.J."/>
            <person name="Duchaussoy F."/>
            <person name="Gibon J."/>
            <person name="Kohler A."/>
            <person name="Lindquist E."/>
            <person name="Pereda V."/>
            <person name="Salamov A."/>
            <person name="Shapiro H.J."/>
            <person name="Wuyts J."/>
            <person name="Blaudez D."/>
            <person name="Buee M."/>
            <person name="Brokstein P."/>
            <person name="Canbaeck B."/>
            <person name="Cohen D."/>
            <person name="Courty P.E."/>
            <person name="Coutinho P.M."/>
            <person name="Delaruelle C."/>
            <person name="Detter J.C."/>
            <person name="Deveau A."/>
            <person name="DiFazio S."/>
            <person name="Duplessis S."/>
            <person name="Fraissinet-Tachet L."/>
            <person name="Lucic E."/>
            <person name="Frey-Klett P."/>
            <person name="Fourrey C."/>
            <person name="Feussner I."/>
            <person name="Gay G."/>
            <person name="Grimwood J."/>
            <person name="Hoegger P.J."/>
            <person name="Jain P."/>
            <person name="Kilaru S."/>
            <person name="Labbe J."/>
            <person name="Lin Y.C."/>
            <person name="Legue V."/>
            <person name="Le Tacon F."/>
            <person name="Marmeisse R."/>
            <person name="Melayah D."/>
            <person name="Montanini B."/>
            <person name="Muratet M."/>
            <person name="Nehls U."/>
            <person name="Niculita-Hirzel H."/>
            <person name="Oudot-Le Secq M.P."/>
            <person name="Peter M."/>
            <person name="Quesneville H."/>
            <person name="Rajashekar B."/>
            <person name="Reich M."/>
            <person name="Rouhier N."/>
            <person name="Schmutz J."/>
            <person name="Yin T."/>
            <person name="Chalot M."/>
            <person name="Henrissat B."/>
            <person name="Kuees U."/>
            <person name="Lucas S."/>
            <person name="Van de Peer Y."/>
            <person name="Podila G.K."/>
            <person name="Polle A."/>
            <person name="Pukkila P.J."/>
            <person name="Richardson P.M."/>
            <person name="Rouze P."/>
            <person name="Sanders I.R."/>
            <person name="Stajich J.E."/>
            <person name="Tunlid A."/>
            <person name="Tuskan G."/>
            <person name="Grigoriev I.V."/>
        </authorList>
    </citation>
    <scope>NUCLEOTIDE SEQUENCE [LARGE SCALE GENOMIC DNA]</scope>
    <source>
        <strain evidence="2">S238N-H82 / ATCC MYA-4686</strain>
    </source>
</reference>
<name>B0DL07_LACBS</name>
<dbReference type="EMBL" id="DS547116">
    <property type="protein sequence ID" value="EDR04741.1"/>
    <property type="molecule type" value="Genomic_DNA"/>
</dbReference>
<dbReference type="InParanoid" id="B0DL07"/>
<dbReference type="HOGENOM" id="CLU_622658_0_0_1"/>
<gene>
    <name evidence="1" type="ORF">LACBIDRAFT_330346</name>
</gene>
<dbReference type="RefSeq" id="XP_001884565.1">
    <property type="nucleotide sequence ID" value="XM_001884530.1"/>
</dbReference>
<accession>B0DL07</accession>
<dbReference type="AlphaFoldDB" id="B0DL07"/>
<sequence length="440" mass="50268">MRFRIYCRRHFPTNRRTAALKLIRETMKSEKEQLDKMFGVRDWCILLHDGPHNSDRRPRAYGRSEGDHWSLWGYAFGLKRSTFYMHVYADQSATFGPNTLLSRSFFDYDARKTRGSKSKPRSSPNASVVKRTGILTLLRVSKHRTLHSDQGNLIQPFQGDYIQADALNIALKSPFTKTLFWPCSVSLYTSYSHCPWYHDRPFWHAWPLSISLPVQISFTALYHPSLVRFEQLLAFEKRSKDTMAANLAYQNITVQALYYPLHANHPDRITIPALLSDAGISYPVVAPVLDPFYNGPIQLASVALLDKTGVPQKYHVFYRSLPSAPPNLSLFNSCGLRRRGDIVVLKVGKRQDYGRHVVHTFSLVTLYTPMLSSPFIIKIQNTPQSWYCPSDIISDPVAVSNSPLSKPNNGGYSLKQALNWTSVHYREVQVTFTPSFETAK</sequence>
<dbReference type="OrthoDB" id="3067928at2759"/>
<organism evidence="2">
    <name type="scientific">Laccaria bicolor (strain S238N-H82 / ATCC MYA-4686)</name>
    <name type="common">Bicoloured deceiver</name>
    <name type="synonym">Laccaria laccata var. bicolor</name>
    <dbReference type="NCBI Taxonomy" id="486041"/>
    <lineage>
        <taxon>Eukaryota</taxon>
        <taxon>Fungi</taxon>
        <taxon>Dikarya</taxon>
        <taxon>Basidiomycota</taxon>
        <taxon>Agaricomycotina</taxon>
        <taxon>Agaricomycetes</taxon>
        <taxon>Agaricomycetidae</taxon>
        <taxon>Agaricales</taxon>
        <taxon>Agaricineae</taxon>
        <taxon>Hydnangiaceae</taxon>
        <taxon>Laccaria</taxon>
    </lineage>
</organism>
<dbReference type="GeneID" id="6080266"/>
<keyword evidence="2" id="KW-1185">Reference proteome</keyword>
<dbReference type="KEGG" id="lbc:LACBIDRAFT_330346"/>
<dbReference type="Proteomes" id="UP000001194">
    <property type="component" value="Unassembled WGS sequence"/>
</dbReference>
<protein>
    <submittedName>
        <fullName evidence="1">Predicted protein</fullName>
    </submittedName>
</protein>
<evidence type="ECO:0000313" key="1">
    <source>
        <dbReference type="EMBL" id="EDR04741.1"/>
    </source>
</evidence>